<evidence type="ECO:0000256" key="7">
    <source>
        <dbReference type="ARBA" id="ARBA00023242"/>
    </source>
</evidence>
<accession>A0A8H8UCZ9</accession>
<organism evidence="12 13">
    <name type="scientific">Lachnellula occidentalis</name>
    <dbReference type="NCBI Taxonomy" id="215460"/>
    <lineage>
        <taxon>Eukaryota</taxon>
        <taxon>Fungi</taxon>
        <taxon>Dikarya</taxon>
        <taxon>Ascomycota</taxon>
        <taxon>Pezizomycotina</taxon>
        <taxon>Leotiomycetes</taxon>
        <taxon>Helotiales</taxon>
        <taxon>Lachnaceae</taxon>
        <taxon>Lachnellula</taxon>
    </lineage>
</organism>
<evidence type="ECO:0000256" key="9">
    <source>
        <dbReference type="ARBA" id="ARBA00055200"/>
    </source>
</evidence>
<feature type="region of interest" description="Disordered" evidence="11">
    <location>
        <begin position="161"/>
        <end position="199"/>
    </location>
</feature>
<dbReference type="PANTHER" id="PTHR15441">
    <property type="entry name" value="RIBONUCLEASE P PROTEIN SUBUNIT P14"/>
    <property type="match status" value="1"/>
</dbReference>
<dbReference type="GO" id="GO:0001682">
    <property type="term" value="P:tRNA 5'-leader removal"/>
    <property type="evidence" value="ECO:0007669"/>
    <property type="project" value="InterPro"/>
</dbReference>
<dbReference type="SUPFAM" id="SSF160350">
    <property type="entry name" value="Rnp2-like"/>
    <property type="match status" value="1"/>
</dbReference>
<dbReference type="AlphaFoldDB" id="A0A8H8UCZ9"/>
<evidence type="ECO:0000256" key="8">
    <source>
        <dbReference type="ARBA" id="ARBA00044198"/>
    </source>
</evidence>
<comment type="subcellular location">
    <subcellularLocation>
        <location evidence="2">Nucleus</location>
    </subcellularLocation>
</comment>
<comment type="caution">
    <text evidence="12">The sequence shown here is derived from an EMBL/GenBank/DDBJ whole genome shotgun (WGS) entry which is preliminary data.</text>
</comment>
<feature type="compositionally biased region" description="Basic and acidic residues" evidence="11">
    <location>
        <begin position="168"/>
        <end position="178"/>
    </location>
</feature>
<dbReference type="PIRSF" id="PIRSF023803">
    <property type="entry name" value="Ribonuclease_P_prd"/>
    <property type="match status" value="1"/>
</dbReference>
<proteinExistence type="inferred from homology"/>
<keyword evidence="5 10" id="KW-0819">tRNA processing</keyword>
<name>A0A8H8UCZ9_9HELO</name>
<dbReference type="Pfam" id="PF01900">
    <property type="entry name" value="RNase_P_Rpp14"/>
    <property type="match status" value="1"/>
</dbReference>
<evidence type="ECO:0000256" key="10">
    <source>
        <dbReference type="PIRNR" id="PIRNR023803"/>
    </source>
</evidence>
<dbReference type="GO" id="GO:0030681">
    <property type="term" value="C:multimeric ribonuclease P complex"/>
    <property type="evidence" value="ECO:0007669"/>
    <property type="project" value="TreeGrafter"/>
</dbReference>
<dbReference type="InterPro" id="IPR038085">
    <property type="entry name" value="Rnp2-like_sf"/>
</dbReference>
<evidence type="ECO:0000256" key="5">
    <source>
        <dbReference type="ARBA" id="ARBA00022694"/>
    </source>
</evidence>
<dbReference type="InterPro" id="IPR016819">
    <property type="entry name" value="RNase_P/MRP_POP5"/>
</dbReference>
<dbReference type="PANTHER" id="PTHR15441:SF2">
    <property type="entry name" value="RIBONUCLEASE P_MRP PROTEIN SUBUNIT POP5"/>
    <property type="match status" value="1"/>
</dbReference>
<dbReference type="InterPro" id="IPR002759">
    <property type="entry name" value="Pop5/Rpp14/Rnp2-like"/>
</dbReference>
<dbReference type="GO" id="GO:0000460">
    <property type="term" value="P:maturation of 5.8S rRNA"/>
    <property type="evidence" value="ECO:0007669"/>
    <property type="project" value="UniProtKB-ARBA"/>
</dbReference>
<gene>
    <name evidence="12" type="ORF">LOCC1_G002372</name>
</gene>
<reference evidence="12 13" key="1">
    <citation type="submission" date="2018-05" db="EMBL/GenBank/DDBJ databases">
        <title>Genome sequencing and assembly of the regulated plant pathogen Lachnellula willkommii and related sister species for the development of diagnostic species identification markers.</title>
        <authorList>
            <person name="Giroux E."/>
            <person name="Bilodeau G."/>
        </authorList>
    </citation>
    <scope>NUCLEOTIDE SEQUENCE [LARGE SCALE GENOMIC DNA]</scope>
    <source>
        <strain evidence="12 13">CBS 160.35</strain>
    </source>
</reference>
<sequence>MVRIKNRYLLVNILYPELEKGAPKIEIPDVISFNQPTTNALNAQTLLRAIRAGVAELFGDYGSGAIASSLANGEAANQPPVKYLSPATSTFILRVSRDHYRIAWAALSFMNSVPVKNGKNCVFRVVRVSGTIRKAEEEAIRRAKEIVVRARREAGEKGESTFDNIFGKTKDGPTESTKDVLMVDASDSGEEEYMSDGDG</sequence>
<evidence type="ECO:0000256" key="6">
    <source>
        <dbReference type="ARBA" id="ARBA00022801"/>
    </source>
</evidence>
<comment type="catalytic activity">
    <reaction evidence="1 10">
        <text>Endonucleolytic cleavage of RNA, removing 5'-extranucleotides from tRNA precursor.</text>
        <dbReference type="EC" id="3.1.26.5"/>
    </reaction>
</comment>
<dbReference type="GO" id="GO:0033204">
    <property type="term" value="F:ribonuclease P RNA binding"/>
    <property type="evidence" value="ECO:0007669"/>
    <property type="project" value="InterPro"/>
</dbReference>
<evidence type="ECO:0000256" key="11">
    <source>
        <dbReference type="SAM" id="MobiDB-lite"/>
    </source>
</evidence>
<evidence type="ECO:0000256" key="4">
    <source>
        <dbReference type="ARBA" id="ARBA00012179"/>
    </source>
</evidence>
<evidence type="ECO:0000256" key="2">
    <source>
        <dbReference type="ARBA" id="ARBA00004123"/>
    </source>
</evidence>
<evidence type="ECO:0000256" key="1">
    <source>
        <dbReference type="ARBA" id="ARBA00000928"/>
    </source>
</evidence>
<comment type="function">
    <text evidence="9">Component of ribonuclease P, a protein complex that generates mature tRNA molecules by cleaving their 5'-ends. Also a component of RNase MRP, which cleaves pre-rRNA sequences.</text>
</comment>
<evidence type="ECO:0000313" key="13">
    <source>
        <dbReference type="Proteomes" id="UP000443090"/>
    </source>
</evidence>
<comment type="similarity">
    <text evidence="3 10">Belongs to the eukaryotic/archaeal RNase P protein component 2 family.</text>
</comment>
<dbReference type="GO" id="GO:0004526">
    <property type="term" value="F:ribonuclease P activity"/>
    <property type="evidence" value="ECO:0007669"/>
    <property type="project" value="UniProtKB-EC"/>
</dbReference>
<dbReference type="Proteomes" id="UP000443090">
    <property type="component" value="Unassembled WGS sequence"/>
</dbReference>
<dbReference type="GO" id="GO:0000172">
    <property type="term" value="C:ribonuclease MRP complex"/>
    <property type="evidence" value="ECO:0007669"/>
    <property type="project" value="UniProtKB-ARBA"/>
</dbReference>
<dbReference type="GO" id="GO:0005730">
    <property type="term" value="C:nucleolus"/>
    <property type="evidence" value="ECO:0007669"/>
    <property type="project" value="TreeGrafter"/>
</dbReference>
<dbReference type="EC" id="3.1.26.5" evidence="4 10"/>
<keyword evidence="6" id="KW-0378">Hydrolase</keyword>
<dbReference type="OrthoDB" id="24745at2759"/>
<evidence type="ECO:0000256" key="3">
    <source>
        <dbReference type="ARBA" id="ARBA00010800"/>
    </source>
</evidence>
<dbReference type="FunFam" id="3.30.70.3250:FF:000004">
    <property type="entry name" value="Ribonuclease P/MRP protein subunit POP5"/>
    <property type="match status" value="1"/>
</dbReference>
<dbReference type="EMBL" id="QGMI01000279">
    <property type="protein sequence ID" value="TVY43438.1"/>
    <property type="molecule type" value="Genomic_DNA"/>
</dbReference>
<evidence type="ECO:0000313" key="12">
    <source>
        <dbReference type="EMBL" id="TVY43438.1"/>
    </source>
</evidence>
<protein>
    <recommendedName>
        <fullName evidence="8 10">Ribonuclease P/MRP protein subunit POP5</fullName>
        <ecNumber evidence="4 10">3.1.26.5</ecNumber>
    </recommendedName>
</protein>
<dbReference type="Gene3D" id="3.30.70.3250">
    <property type="entry name" value="Ribonuclease P, Pop5 subunit"/>
    <property type="match status" value="1"/>
</dbReference>
<feature type="compositionally biased region" description="Acidic residues" evidence="11">
    <location>
        <begin position="187"/>
        <end position="199"/>
    </location>
</feature>
<keyword evidence="13" id="KW-1185">Reference proteome</keyword>
<keyword evidence="7" id="KW-0539">Nucleus</keyword>